<dbReference type="GO" id="GO:0003723">
    <property type="term" value="F:RNA binding"/>
    <property type="evidence" value="ECO:0007669"/>
    <property type="project" value="TreeGrafter"/>
</dbReference>
<dbReference type="STRING" id="161767.ENSAPEP00000006521"/>
<organism evidence="4 5">
    <name type="scientific">Amphiprion percula</name>
    <name type="common">Orange clownfish</name>
    <name type="synonym">Lutjanus percula</name>
    <dbReference type="NCBI Taxonomy" id="161767"/>
    <lineage>
        <taxon>Eukaryota</taxon>
        <taxon>Metazoa</taxon>
        <taxon>Chordata</taxon>
        <taxon>Craniata</taxon>
        <taxon>Vertebrata</taxon>
        <taxon>Euteleostomi</taxon>
        <taxon>Actinopterygii</taxon>
        <taxon>Neopterygii</taxon>
        <taxon>Teleostei</taxon>
        <taxon>Neoteleostei</taxon>
        <taxon>Acanthomorphata</taxon>
        <taxon>Ovalentaria</taxon>
        <taxon>Pomacentridae</taxon>
        <taxon>Amphiprion</taxon>
    </lineage>
</organism>
<dbReference type="PANTHER" id="PTHR21228">
    <property type="entry name" value="FAST LEU-RICH DOMAIN-CONTAINING"/>
    <property type="match status" value="1"/>
</dbReference>
<dbReference type="Proteomes" id="UP000265080">
    <property type="component" value="Chromosome 24"/>
</dbReference>
<evidence type="ECO:0000256" key="2">
    <source>
        <dbReference type="ARBA" id="ARBA00023128"/>
    </source>
</evidence>
<proteinExistence type="predicted"/>
<evidence type="ECO:0000313" key="5">
    <source>
        <dbReference type="Proteomes" id="UP000265080"/>
    </source>
</evidence>
<keyword evidence="5" id="KW-1185">Reference proteome</keyword>
<dbReference type="InterPro" id="IPR013584">
    <property type="entry name" value="RAP"/>
</dbReference>
<dbReference type="Pfam" id="PF06743">
    <property type="entry name" value="FAST_1"/>
    <property type="match status" value="1"/>
</dbReference>
<dbReference type="GO" id="GO:0044528">
    <property type="term" value="P:regulation of mitochondrial mRNA stability"/>
    <property type="evidence" value="ECO:0007669"/>
    <property type="project" value="InterPro"/>
</dbReference>
<protein>
    <submittedName>
        <fullName evidence="4">FAST kinase domains 2</fullName>
    </submittedName>
</protein>
<accession>A0A3P8S2S4</accession>
<reference evidence="4 5" key="1">
    <citation type="submission" date="2018-03" db="EMBL/GenBank/DDBJ databases">
        <title>Finding Nemo's genes: A chromosome-scale reference assembly of the genome of the orange clownfish Amphiprion percula.</title>
        <authorList>
            <person name="Lehmann R."/>
        </authorList>
    </citation>
    <scope>NUCLEOTIDE SEQUENCE</scope>
</reference>
<dbReference type="Ensembl" id="ENSAPET00000006691.1">
    <property type="protein sequence ID" value="ENSAPEP00000006521.1"/>
    <property type="gene ID" value="ENSAPEG00000004691.1"/>
</dbReference>
<evidence type="ECO:0000259" key="3">
    <source>
        <dbReference type="SMART" id="SM00952"/>
    </source>
</evidence>
<keyword evidence="2" id="KW-0496">Mitochondrion</keyword>
<dbReference type="GO" id="GO:0035770">
    <property type="term" value="C:ribonucleoprotein granule"/>
    <property type="evidence" value="ECO:0007669"/>
    <property type="project" value="TreeGrafter"/>
</dbReference>
<dbReference type="InterPro" id="IPR050870">
    <property type="entry name" value="FAST_kinase"/>
</dbReference>
<feature type="domain" description="RAP" evidence="3">
    <location>
        <begin position="615"/>
        <end position="669"/>
    </location>
</feature>
<dbReference type="InterPro" id="IPR010622">
    <property type="entry name" value="FAST_Leu-rich"/>
</dbReference>
<dbReference type="AlphaFoldDB" id="A0A3P8S2S4"/>
<dbReference type="PANTHER" id="PTHR21228:SF1">
    <property type="entry name" value="FAST KINASE DOMAIN-CONTAINING PROTEIN 2, MITOCHONDRIAL"/>
    <property type="match status" value="1"/>
</dbReference>
<dbReference type="GO" id="GO:0000963">
    <property type="term" value="P:mitochondrial RNA processing"/>
    <property type="evidence" value="ECO:0007669"/>
    <property type="project" value="TreeGrafter"/>
</dbReference>
<name>A0A3P8S2S4_AMPPE</name>
<dbReference type="GO" id="GO:0005759">
    <property type="term" value="C:mitochondrial matrix"/>
    <property type="evidence" value="ECO:0007669"/>
    <property type="project" value="TreeGrafter"/>
</dbReference>
<dbReference type="GeneTree" id="ENSGT01030000234607"/>
<reference evidence="4" key="3">
    <citation type="submission" date="2025-09" db="UniProtKB">
        <authorList>
            <consortium name="Ensembl"/>
        </authorList>
    </citation>
    <scope>IDENTIFICATION</scope>
</reference>
<evidence type="ECO:0000256" key="1">
    <source>
        <dbReference type="ARBA" id="ARBA00004173"/>
    </source>
</evidence>
<evidence type="ECO:0000313" key="4">
    <source>
        <dbReference type="Ensembl" id="ENSAPEP00000006521.1"/>
    </source>
</evidence>
<comment type="subcellular location">
    <subcellularLocation>
        <location evidence="1">Mitochondrion</location>
    </subcellularLocation>
</comment>
<sequence>MSVWVTEEVMRWAVRFCSRRCPWQQHRFLLTSSIKDTSFPSQQLAQVCVSQKSQTSLSQSLISSVRFYSQDRSHSDGVEESSLPPEVQLDDSASELRTPFFDSLRRCGSPSDVLDLTRQYSPTVRQVSNSLTHMWSTTKKMSEEQRRYELQLMFEHPAFEELLQKALKTVGHMRNDDVTYSLLSMVNLGVSQHSRVVQTYLRVCQVGTCIFISTAFMLCCLLKMCLTVHQQEKLNDFDEKSLSILASCLENMESSTNVDALKKGMRLVVEARLPGIKNVMTLQTMMRLLGKDAPQDLKRTLEKKALSMTDQFTLPNTQYMIFTMATMGFYSKPLMDLCSKKIAEDFHGIPFNRLYRVLQSYKELLYRNGDLLTGLSEYVASTLDVWTNKQVLLFLSIFEELAFCPDALMEAYAEKVISNPDVLALKDLSCVLKVFSSLNYDVRHQRQQFLDSLSHALSSYLPKMPAFTLLKAVYCLCLLGHFPSAPLEQLLHSSTLEQLEGSKFAKSRERMFQTVDLCLRLDRPPLPQPLTVPTSVMGDTSSSSQTVNSRLSQGLQSLMGDEAHTMLQEMVLVENSYLIDGVITKPLPNQTCRTEASSCAGVEGSPAESSQRIAVIYTPQSGFCYGTSNPRGHLAVKIRHLKILGYTPVLVTEQELQHDEERTETLRGRIFPELHRSETQSAVEQLGS</sequence>
<reference evidence="4" key="2">
    <citation type="submission" date="2025-08" db="UniProtKB">
        <authorList>
            <consortium name="Ensembl"/>
        </authorList>
    </citation>
    <scope>IDENTIFICATION</scope>
</reference>
<dbReference type="SMART" id="SM00952">
    <property type="entry name" value="RAP"/>
    <property type="match status" value="1"/>
</dbReference>